<evidence type="ECO:0000313" key="3">
    <source>
        <dbReference type="Proteomes" id="UP000034213"/>
    </source>
</evidence>
<evidence type="ECO:0000313" key="2">
    <source>
        <dbReference type="EMBL" id="KKS79202.1"/>
    </source>
</evidence>
<dbReference type="STRING" id="1618369.UV54_C0039G0001"/>
<comment type="caution">
    <text evidence="2">The sequence shown here is derived from an EMBL/GenBank/DDBJ whole genome shotgun (WGS) entry which is preliminary data.</text>
</comment>
<dbReference type="InterPro" id="IPR003812">
    <property type="entry name" value="Fido"/>
</dbReference>
<dbReference type="SUPFAM" id="SSF140931">
    <property type="entry name" value="Fic-like"/>
    <property type="match status" value="1"/>
</dbReference>
<dbReference type="PROSITE" id="PS51459">
    <property type="entry name" value="FIDO"/>
    <property type="match status" value="1"/>
</dbReference>
<dbReference type="InterPro" id="IPR036597">
    <property type="entry name" value="Fido-like_dom_sf"/>
</dbReference>
<dbReference type="EMBL" id="LCEW01000039">
    <property type="protein sequence ID" value="KKS79202.1"/>
    <property type="molecule type" value="Genomic_DNA"/>
</dbReference>
<reference evidence="2 3" key="1">
    <citation type="journal article" date="2015" name="Nature">
        <title>rRNA introns, odd ribosomes, and small enigmatic genomes across a large radiation of phyla.</title>
        <authorList>
            <person name="Brown C.T."/>
            <person name="Hug L.A."/>
            <person name="Thomas B.C."/>
            <person name="Sharon I."/>
            <person name="Castelle C.J."/>
            <person name="Singh A."/>
            <person name="Wilkins M.J."/>
            <person name="Williams K.H."/>
            <person name="Banfield J.F."/>
        </authorList>
    </citation>
    <scope>NUCLEOTIDE SEQUENCE [LARGE SCALE GENOMIC DNA]</scope>
</reference>
<dbReference type="Pfam" id="PF02661">
    <property type="entry name" value="Fic"/>
    <property type="match status" value="1"/>
</dbReference>
<feature type="non-terminal residue" evidence="2">
    <location>
        <position position="1"/>
    </location>
</feature>
<evidence type="ECO:0000259" key="1">
    <source>
        <dbReference type="PROSITE" id="PS51459"/>
    </source>
</evidence>
<dbReference type="AlphaFoldDB" id="A0A0G1C0U8"/>
<proteinExistence type="predicted"/>
<protein>
    <submittedName>
        <fullName evidence="2">Filamentation induced by cAMP protein Fic</fullName>
    </submittedName>
</protein>
<accession>A0A0G1C0U8</accession>
<dbReference type="Gene3D" id="1.10.3290.10">
    <property type="entry name" value="Fido-like domain"/>
    <property type="match status" value="1"/>
</dbReference>
<dbReference type="Proteomes" id="UP000034213">
    <property type="component" value="Unassembled WGS sequence"/>
</dbReference>
<sequence>IQPFADGNKRTARTLANAILLAYDYFPLSYRIVDVNDYRRAMIIFYEQNNLYHLKQMFVEQLDFSRNNYFRT</sequence>
<feature type="domain" description="Fido" evidence="1">
    <location>
        <begin position="1"/>
        <end position="60"/>
    </location>
</feature>
<name>A0A0G1C0U8_9BACT</name>
<gene>
    <name evidence="2" type="ORF">UV54_C0039G0001</name>
</gene>
<organism evidence="2 3">
    <name type="scientific">Candidatus Beckwithbacteria bacterium GW2011_GWA2_43_10</name>
    <dbReference type="NCBI Taxonomy" id="1618369"/>
    <lineage>
        <taxon>Bacteria</taxon>
        <taxon>Candidatus Beckwithiibacteriota</taxon>
    </lineage>
</organism>